<dbReference type="WBParaSite" id="SVE_0163700.1">
    <property type="protein sequence ID" value="SVE_0163700.1"/>
    <property type="gene ID" value="SVE_0163700"/>
</dbReference>
<protein>
    <submittedName>
        <fullName evidence="3">NR LBD domain-containing protein</fullName>
    </submittedName>
</protein>
<accession>A0A0K0EYM9</accession>
<name>A0A0K0EYM9_STRVS</name>
<evidence type="ECO:0000313" key="3">
    <source>
        <dbReference type="WBParaSite" id="SVE_0163700.1"/>
    </source>
</evidence>
<reference evidence="3" key="2">
    <citation type="submission" date="2015-08" db="UniProtKB">
        <authorList>
            <consortium name="WormBaseParasite"/>
        </authorList>
    </citation>
    <scope>IDENTIFICATION</scope>
</reference>
<feature type="coiled-coil region" evidence="1">
    <location>
        <begin position="40"/>
        <end position="67"/>
    </location>
</feature>
<keyword evidence="1" id="KW-0175">Coiled coil</keyword>
<reference evidence="2" key="1">
    <citation type="submission" date="2014-07" db="EMBL/GenBank/DDBJ databases">
        <authorList>
            <person name="Martin A.A"/>
            <person name="De Silva N."/>
        </authorList>
    </citation>
    <scope>NUCLEOTIDE SEQUENCE</scope>
</reference>
<organism evidence="2 3">
    <name type="scientific">Strongyloides venezuelensis</name>
    <name type="common">Threadworm</name>
    <dbReference type="NCBI Taxonomy" id="75913"/>
    <lineage>
        <taxon>Eukaryota</taxon>
        <taxon>Metazoa</taxon>
        <taxon>Ecdysozoa</taxon>
        <taxon>Nematoda</taxon>
        <taxon>Chromadorea</taxon>
        <taxon>Rhabditida</taxon>
        <taxon>Tylenchina</taxon>
        <taxon>Panagrolaimomorpha</taxon>
        <taxon>Strongyloidoidea</taxon>
        <taxon>Strongyloididae</taxon>
        <taxon>Strongyloides</taxon>
    </lineage>
</organism>
<dbReference type="AlphaFoldDB" id="A0A0K0EYM9"/>
<keyword evidence="2" id="KW-1185">Reference proteome</keyword>
<evidence type="ECO:0000256" key="1">
    <source>
        <dbReference type="SAM" id="Coils"/>
    </source>
</evidence>
<dbReference type="Proteomes" id="UP000035680">
    <property type="component" value="Unassembled WGS sequence"/>
</dbReference>
<evidence type="ECO:0000313" key="2">
    <source>
        <dbReference type="Proteomes" id="UP000035680"/>
    </source>
</evidence>
<proteinExistence type="predicted"/>
<sequence length="86" mass="9837">MDALYNSGVVFNLDDDEAIKLIKILIHHSKSKVDTPRTRALDEVNNVLELSSKIKELEENLARSLMRCPIVQFKTLIMMMATLFSE</sequence>